<dbReference type="SUPFAM" id="SSF100950">
    <property type="entry name" value="NagB/RpiA/CoA transferase-like"/>
    <property type="match status" value="1"/>
</dbReference>
<accession>A0A2V3V2C1</accession>
<comment type="cofactor">
    <cofactor evidence="5">
        <name>Mg(2+)</name>
        <dbReference type="ChEBI" id="CHEBI:18420"/>
    </cofactor>
</comment>
<evidence type="ECO:0000256" key="2">
    <source>
        <dbReference type="ARBA" id="ARBA00022741"/>
    </source>
</evidence>
<dbReference type="InterPro" id="IPR037171">
    <property type="entry name" value="NagB/RpiA_transferase-like"/>
</dbReference>
<feature type="binding site" evidence="4">
    <location>
        <begin position="136"/>
        <end position="144"/>
    </location>
    <ligand>
        <name>ATP</name>
        <dbReference type="ChEBI" id="CHEBI:30616"/>
    </ligand>
</feature>
<dbReference type="RefSeq" id="WP_244181753.1">
    <property type="nucleotide sequence ID" value="NZ_QJJM01000006.1"/>
</dbReference>
<dbReference type="GO" id="GO:0035999">
    <property type="term" value="P:tetrahydrofolate interconversion"/>
    <property type="evidence" value="ECO:0007669"/>
    <property type="project" value="TreeGrafter"/>
</dbReference>
<comment type="similarity">
    <text evidence="1 5">Belongs to the 5-formyltetrahydrofolate cyclo-ligase family.</text>
</comment>
<dbReference type="PANTHER" id="PTHR23407">
    <property type="entry name" value="ATPASE INHIBITOR/5-FORMYLTETRAHYDROFOLATE CYCLO-LIGASE"/>
    <property type="match status" value="1"/>
</dbReference>
<dbReference type="Gene3D" id="3.40.50.10420">
    <property type="entry name" value="NagB/RpiA/CoA transferase-like"/>
    <property type="match status" value="1"/>
</dbReference>
<dbReference type="GO" id="GO:0009396">
    <property type="term" value="P:folic acid-containing compound biosynthetic process"/>
    <property type="evidence" value="ECO:0007669"/>
    <property type="project" value="TreeGrafter"/>
</dbReference>
<protein>
    <recommendedName>
        <fullName evidence="5">5-formyltetrahydrofolate cyclo-ligase</fullName>
        <ecNumber evidence="5">6.3.3.2</ecNumber>
    </recommendedName>
</protein>
<keyword evidence="5" id="KW-0460">Magnesium</keyword>
<dbReference type="NCBIfam" id="TIGR02727">
    <property type="entry name" value="MTHFS_bact"/>
    <property type="match status" value="1"/>
</dbReference>
<evidence type="ECO:0000256" key="5">
    <source>
        <dbReference type="RuleBase" id="RU361279"/>
    </source>
</evidence>
<evidence type="ECO:0000256" key="1">
    <source>
        <dbReference type="ARBA" id="ARBA00010638"/>
    </source>
</evidence>
<keyword evidence="7" id="KW-1185">Reference proteome</keyword>
<dbReference type="InterPro" id="IPR024185">
    <property type="entry name" value="FTHF_cligase-like_sf"/>
</dbReference>
<feature type="binding site" evidence="4">
    <location>
        <position position="61"/>
    </location>
    <ligand>
        <name>substrate</name>
    </ligand>
</feature>
<evidence type="ECO:0000313" key="6">
    <source>
        <dbReference type="EMBL" id="PXW75922.1"/>
    </source>
</evidence>
<dbReference type="Pfam" id="PF01812">
    <property type="entry name" value="5-FTHF_cyc-lig"/>
    <property type="match status" value="1"/>
</dbReference>
<dbReference type="GO" id="GO:0005524">
    <property type="term" value="F:ATP binding"/>
    <property type="evidence" value="ECO:0007669"/>
    <property type="project" value="UniProtKB-KW"/>
</dbReference>
<comment type="caution">
    <text evidence="6">The sequence shown here is derived from an EMBL/GenBank/DDBJ whole genome shotgun (WGS) entry which is preliminary data.</text>
</comment>
<name>A0A2V3V2C1_9SPHN</name>
<comment type="catalytic activity">
    <reaction evidence="5">
        <text>(6S)-5-formyl-5,6,7,8-tetrahydrofolate + ATP = (6R)-5,10-methenyltetrahydrofolate + ADP + phosphate</text>
        <dbReference type="Rhea" id="RHEA:10488"/>
        <dbReference type="ChEBI" id="CHEBI:30616"/>
        <dbReference type="ChEBI" id="CHEBI:43474"/>
        <dbReference type="ChEBI" id="CHEBI:57455"/>
        <dbReference type="ChEBI" id="CHEBI:57457"/>
        <dbReference type="ChEBI" id="CHEBI:456216"/>
        <dbReference type="EC" id="6.3.3.2"/>
    </reaction>
</comment>
<dbReference type="GO" id="GO:0030272">
    <property type="term" value="F:5-formyltetrahydrofolate cyclo-ligase activity"/>
    <property type="evidence" value="ECO:0007669"/>
    <property type="project" value="UniProtKB-EC"/>
</dbReference>
<keyword evidence="2 4" id="KW-0547">Nucleotide-binding</keyword>
<keyword evidence="6" id="KW-0436">Ligase</keyword>
<reference evidence="6 7" key="1">
    <citation type="submission" date="2018-05" db="EMBL/GenBank/DDBJ databases">
        <title>Genomic Encyclopedia of Type Strains, Phase IV (KMG-IV): sequencing the most valuable type-strain genomes for metagenomic binning, comparative biology and taxonomic classification.</title>
        <authorList>
            <person name="Goeker M."/>
        </authorList>
    </citation>
    <scope>NUCLEOTIDE SEQUENCE [LARGE SCALE GENOMIC DNA]</scope>
    <source>
        <strain evidence="6 7">DSM 3183</strain>
    </source>
</reference>
<evidence type="ECO:0000256" key="4">
    <source>
        <dbReference type="PIRSR" id="PIRSR006806-1"/>
    </source>
</evidence>
<gene>
    <name evidence="6" type="ORF">C7451_10684</name>
</gene>
<dbReference type="EMBL" id="QJJM01000006">
    <property type="protein sequence ID" value="PXW75922.1"/>
    <property type="molecule type" value="Genomic_DNA"/>
</dbReference>
<evidence type="ECO:0000256" key="3">
    <source>
        <dbReference type="ARBA" id="ARBA00022840"/>
    </source>
</evidence>
<proteinExistence type="inferred from homology"/>
<keyword evidence="3 4" id="KW-0067">ATP-binding</keyword>
<evidence type="ECO:0000313" key="7">
    <source>
        <dbReference type="Proteomes" id="UP000248014"/>
    </source>
</evidence>
<dbReference type="GO" id="GO:0046872">
    <property type="term" value="F:metal ion binding"/>
    <property type="evidence" value="ECO:0007669"/>
    <property type="project" value="UniProtKB-KW"/>
</dbReference>
<dbReference type="InterPro" id="IPR002698">
    <property type="entry name" value="FTHF_cligase"/>
</dbReference>
<dbReference type="PANTHER" id="PTHR23407:SF1">
    <property type="entry name" value="5-FORMYLTETRAHYDROFOLATE CYCLO-LIGASE"/>
    <property type="match status" value="1"/>
</dbReference>
<dbReference type="Proteomes" id="UP000248014">
    <property type="component" value="Unassembled WGS sequence"/>
</dbReference>
<organism evidence="6 7">
    <name type="scientific">Blastomonas natatoria</name>
    <dbReference type="NCBI Taxonomy" id="34015"/>
    <lineage>
        <taxon>Bacteria</taxon>
        <taxon>Pseudomonadati</taxon>
        <taxon>Pseudomonadota</taxon>
        <taxon>Alphaproteobacteria</taxon>
        <taxon>Sphingomonadales</taxon>
        <taxon>Sphingomonadaceae</taxon>
        <taxon>Blastomonas</taxon>
    </lineage>
</organism>
<dbReference type="EC" id="6.3.3.2" evidence="5"/>
<sequence length="197" mass="21914">MTDLLSQKREMRRAMRAARLQHWQALPQTHRALIFGRPPRAILPLIESAEIVGLYHAVPGEVPTQRYAMHMLDLGKMIALPATREHAGPMTFRLWTGSDETLERGPWGLQPHAAMPEVVPDALFMPLVAFDSALNRLGQGGGHYDGWCSAHPAVRRIGLAWTVQQADTVPADSHDMPLDAVITEQQVLLPINERMAP</sequence>
<feature type="binding site" evidence="4">
    <location>
        <begin position="8"/>
        <end position="12"/>
    </location>
    <ligand>
        <name>ATP</name>
        <dbReference type="ChEBI" id="CHEBI:30616"/>
    </ligand>
</feature>
<dbReference type="PIRSF" id="PIRSF006806">
    <property type="entry name" value="FTHF_cligase"/>
    <property type="match status" value="1"/>
</dbReference>
<keyword evidence="5" id="KW-0479">Metal-binding</keyword>
<dbReference type="AlphaFoldDB" id="A0A2V3V2C1"/>